<comment type="caution">
    <text evidence="5">The sequence shown here is derived from an EMBL/GenBank/DDBJ whole genome shotgun (WGS) entry which is preliminary data.</text>
</comment>
<comment type="subunit">
    <text evidence="2">Homodimer. Interacts with LigD.</text>
</comment>
<evidence type="ECO:0000256" key="2">
    <source>
        <dbReference type="HAMAP-Rule" id="MF_01875"/>
    </source>
</evidence>
<keyword evidence="6" id="KW-1185">Reference proteome</keyword>
<dbReference type="Gene3D" id="2.40.290.10">
    <property type="match status" value="1"/>
</dbReference>
<dbReference type="PANTHER" id="PTHR41251">
    <property type="entry name" value="NON-HOMOLOGOUS END JOINING PROTEIN KU"/>
    <property type="match status" value="1"/>
</dbReference>
<evidence type="ECO:0000256" key="3">
    <source>
        <dbReference type="SAM" id="MobiDB-lite"/>
    </source>
</evidence>
<dbReference type="PANTHER" id="PTHR41251:SF1">
    <property type="entry name" value="NON-HOMOLOGOUS END JOINING PROTEIN KU"/>
    <property type="match status" value="1"/>
</dbReference>
<dbReference type="InterPro" id="IPR006164">
    <property type="entry name" value="DNA_bd_Ku70/Ku80"/>
</dbReference>
<comment type="function">
    <text evidence="2">With LigD forms a non-homologous end joining (NHEJ) DNA repair enzyme, which repairs dsDNA breaks with reduced fidelity. Binds linear dsDNA with 5'- and 3'- overhangs but not closed circular dsDNA nor ssDNA. Recruits and stimulates the ligase activity of LigD.</text>
</comment>
<organism evidence="5 6">
    <name type="scientific">Teichococcus vastitatis</name>
    <dbReference type="NCBI Taxonomy" id="2307076"/>
    <lineage>
        <taxon>Bacteria</taxon>
        <taxon>Pseudomonadati</taxon>
        <taxon>Pseudomonadota</taxon>
        <taxon>Alphaproteobacteria</taxon>
        <taxon>Acetobacterales</taxon>
        <taxon>Roseomonadaceae</taxon>
        <taxon>Roseomonas</taxon>
    </lineage>
</organism>
<keyword evidence="2" id="KW-0233">DNA recombination</keyword>
<dbReference type="InterPro" id="IPR016194">
    <property type="entry name" value="SPOC-like_C_dom_sf"/>
</dbReference>
<dbReference type="Proteomes" id="UP001201985">
    <property type="component" value="Unassembled WGS sequence"/>
</dbReference>
<dbReference type="Pfam" id="PF02735">
    <property type="entry name" value="Ku"/>
    <property type="match status" value="1"/>
</dbReference>
<dbReference type="NCBIfam" id="TIGR02772">
    <property type="entry name" value="Ku_bact"/>
    <property type="match status" value="1"/>
</dbReference>
<dbReference type="SUPFAM" id="SSF100939">
    <property type="entry name" value="SPOC domain-like"/>
    <property type="match status" value="1"/>
</dbReference>
<feature type="domain" description="Ku" evidence="4">
    <location>
        <begin position="56"/>
        <end position="186"/>
    </location>
</feature>
<keyword evidence="1 2" id="KW-0238">DNA-binding</keyword>
<sequence>MSEARPLWHGTLRLALVSCPVRLLSAHHERNNLHFHMINPDTGNRIRMVTVDAGTGEEVERRDTVRGYEFQKNDYVLMTDEDFESARIDSSRTLTIAKFVPRDSIDSLHFDAGYYLVPDGKEGQDVYAVLREALDQSGTAALSRLVLFRRERAVAIFPHGEGMLLHTLHEEGDINPAADAFDEIETIRTEPEMVKLARQLIDRQRDRYDAADTEDRYEARLRDLIDAKLRGEGLQPEREEARSDNVIDLMAALKQSLGSQDDAAASSRKPRKAAAGKAAAKPAKKPAAAAKTATSAKGRGKAPAAPKRKRA</sequence>
<accession>A0ABS9VZZ2</accession>
<feature type="region of interest" description="Disordered" evidence="3">
    <location>
        <begin position="257"/>
        <end position="311"/>
    </location>
</feature>
<dbReference type="EMBL" id="JALBUU010000004">
    <property type="protein sequence ID" value="MCI0752613.1"/>
    <property type="molecule type" value="Genomic_DNA"/>
</dbReference>
<proteinExistence type="inferred from homology"/>
<dbReference type="RefSeq" id="WP_120009927.1">
    <property type="nucleotide sequence ID" value="NZ_JALBUU010000004.1"/>
</dbReference>
<evidence type="ECO:0000256" key="1">
    <source>
        <dbReference type="ARBA" id="ARBA00023125"/>
    </source>
</evidence>
<dbReference type="InterPro" id="IPR009187">
    <property type="entry name" value="Prok_Ku"/>
</dbReference>
<dbReference type="HAMAP" id="MF_01875">
    <property type="entry name" value="Prokaryotic_Ku"/>
    <property type="match status" value="1"/>
</dbReference>
<comment type="similarity">
    <text evidence="2">Belongs to the prokaryotic Ku family.</text>
</comment>
<protein>
    <recommendedName>
        <fullName evidence="2">Non-homologous end joining protein Ku</fullName>
    </recommendedName>
</protein>
<reference evidence="5 6" key="1">
    <citation type="submission" date="2022-03" db="EMBL/GenBank/DDBJ databases">
        <title>Complete genome analysis of Roseomonas KG 17.1 : a prolific producer of plant growth promoters.</title>
        <authorList>
            <person name="Saadouli I."/>
            <person name="Najjari A."/>
            <person name="Mosbah A."/>
            <person name="Ouzari H.I."/>
        </authorList>
    </citation>
    <scope>NUCLEOTIDE SEQUENCE [LARGE SCALE GENOMIC DNA]</scope>
    <source>
        <strain evidence="5 6">KG17-1</strain>
    </source>
</reference>
<gene>
    <name evidence="2" type="primary">ku</name>
    <name evidence="5" type="ORF">MON41_02390</name>
</gene>
<feature type="compositionally biased region" description="Low complexity" evidence="3">
    <location>
        <begin position="275"/>
        <end position="305"/>
    </location>
</feature>
<name>A0ABS9VZZ2_9PROT</name>
<evidence type="ECO:0000313" key="5">
    <source>
        <dbReference type="EMBL" id="MCI0752613.1"/>
    </source>
</evidence>
<evidence type="ECO:0000259" key="4">
    <source>
        <dbReference type="SMART" id="SM00559"/>
    </source>
</evidence>
<keyword evidence="2" id="KW-0234">DNA repair</keyword>
<dbReference type="PIRSF" id="PIRSF006493">
    <property type="entry name" value="Prok_Ku"/>
    <property type="match status" value="1"/>
</dbReference>
<evidence type="ECO:0000313" key="6">
    <source>
        <dbReference type="Proteomes" id="UP001201985"/>
    </source>
</evidence>
<keyword evidence="2" id="KW-0227">DNA damage</keyword>
<dbReference type="SMART" id="SM00559">
    <property type="entry name" value="Ku78"/>
    <property type="match status" value="1"/>
</dbReference>